<dbReference type="Pfam" id="PF14457">
    <property type="entry name" value="Prok-E2_A"/>
    <property type="match status" value="1"/>
</dbReference>
<evidence type="ECO:0000313" key="8">
    <source>
        <dbReference type="Proteomes" id="UP000318199"/>
    </source>
</evidence>
<dbReference type="GO" id="GO:0006508">
    <property type="term" value="P:proteolysis"/>
    <property type="evidence" value="ECO:0007669"/>
    <property type="project" value="UniProtKB-KW"/>
</dbReference>
<keyword evidence="8" id="KW-1185">Reference proteome</keyword>
<evidence type="ECO:0000313" key="7">
    <source>
        <dbReference type="EMBL" id="TWO68066.1"/>
    </source>
</evidence>
<accession>A0A562ZIA6</accession>
<dbReference type="SUPFAM" id="SSF69572">
    <property type="entry name" value="Activating enzymes of the ubiquitin-like proteins"/>
    <property type="match status" value="1"/>
</dbReference>
<evidence type="ECO:0000259" key="6">
    <source>
        <dbReference type="Pfam" id="PF14464"/>
    </source>
</evidence>
<evidence type="ECO:0000256" key="3">
    <source>
        <dbReference type="ARBA" id="ARBA00022801"/>
    </source>
</evidence>
<comment type="caution">
    <text evidence="7">The sequence shown here is derived from an EMBL/GenBank/DDBJ whole genome shotgun (WGS) entry which is preliminary data.</text>
</comment>
<keyword evidence="3" id="KW-0378">Hydrolase</keyword>
<dbReference type="Pfam" id="PF14464">
    <property type="entry name" value="Prok-JAB"/>
    <property type="match status" value="1"/>
</dbReference>
<sequence length="754" mass="80942">MADTFAFALQDAIEEIARHPAVRAVGSCEQVEGGVVVPAQVSVNLPSRARDGVSATGVREVEQVLFKFPREYPLKGPWLYLREDFPTDMPHINPHTRGSFVPPCVYEGTLNDLVQTDGIVAVVDQLVTWLERAASGQLMNLDQGWEPTRRGEAHATLEFDADAMVRALPQDGLPTVYGGTFAQSGKGVFMGVQIGQTDTHGFRSELITGISGRRIFRGRLSVVVAMAAWQEGKGRVDDVYRPDMVVDIPSLAQRAVETGIDGTALIGKLESLLLQANLAAQVKAPWPWVGDFLVAVVLAVKRPVALLRSGRDIEFVPYVVRIPRDETGPALAKARVEAAFHLHGANAQLLARTSGYETVDLDHALAFIGCGSLGSKISLHLGRAGFGNQLLVDNEALVGHNLARHASYGGTCSNKAENLATTLRSLGHAGARAAPVDAAALFTTGTDFAELLPPGKRLILDSTASPQVAAAATHSPYLTPEVGRLARAQIYNRGGVAVLLLEGDKRTPRCDDLTAELFRRCRSNPGLRGQIKGNAADLTQVMIGDNCRSLTMQMADSMVSRAAAAMAMQVEQWLVQGIPDAGFLCVGYQDAAGIGFSWATNAVLPSLELIAANDPSWRVRVASTVTKRIAQDVQKWGPVETGGAVLGHIDTHARTIVVADIVDAPPDSIRQRDRFVLGTQGLQDAVLQANTESLHYLRFIGTWHSHPAGGPHSQIDKDTLAAISRFAPGLPVVSLVWRPEGFACEVRVDQGRSS</sequence>
<evidence type="ECO:0000256" key="2">
    <source>
        <dbReference type="ARBA" id="ARBA00022723"/>
    </source>
</evidence>
<keyword evidence="1" id="KW-0645">Protease</keyword>
<dbReference type="InterPro" id="IPR035985">
    <property type="entry name" value="Ubiquitin-activating_enz"/>
</dbReference>
<dbReference type="AlphaFoldDB" id="A0A562ZIA6"/>
<evidence type="ECO:0000256" key="4">
    <source>
        <dbReference type="ARBA" id="ARBA00022833"/>
    </source>
</evidence>
<keyword evidence="5" id="KW-0482">Metalloprotease</keyword>
<dbReference type="RefSeq" id="WP_145895791.1">
    <property type="nucleotide sequence ID" value="NZ_VOBQ01000021.1"/>
</dbReference>
<dbReference type="Gene3D" id="3.40.50.720">
    <property type="entry name" value="NAD(P)-binding Rossmann-like Domain"/>
    <property type="match status" value="1"/>
</dbReference>
<proteinExistence type="predicted"/>
<keyword evidence="4" id="KW-0862">Zinc</keyword>
<dbReference type="InterPro" id="IPR032865">
    <property type="entry name" value="Prok-E2_A"/>
</dbReference>
<evidence type="ECO:0000256" key="1">
    <source>
        <dbReference type="ARBA" id="ARBA00022670"/>
    </source>
</evidence>
<dbReference type="GO" id="GO:0046872">
    <property type="term" value="F:metal ion binding"/>
    <property type="evidence" value="ECO:0007669"/>
    <property type="project" value="UniProtKB-KW"/>
</dbReference>
<keyword evidence="2" id="KW-0479">Metal-binding</keyword>
<dbReference type="EMBL" id="VOBQ01000021">
    <property type="protein sequence ID" value="TWO68066.1"/>
    <property type="molecule type" value="Genomic_DNA"/>
</dbReference>
<name>A0A562ZIA6_9BURK</name>
<dbReference type="GO" id="GO:0008641">
    <property type="term" value="F:ubiquitin-like modifier activating enzyme activity"/>
    <property type="evidence" value="ECO:0007669"/>
    <property type="project" value="InterPro"/>
</dbReference>
<dbReference type="Gene3D" id="3.40.140.10">
    <property type="entry name" value="Cytidine Deaminase, domain 2"/>
    <property type="match status" value="1"/>
</dbReference>
<dbReference type="OrthoDB" id="5470925at2"/>
<dbReference type="GO" id="GO:0008237">
    <property type="term" value="F:metallopeptidase activity"/>
    <property type="evidence" value="ECO:0007669"/>
    <property type="project" value="UniProtKB-KW"/>
</dbReference>
<evidence type="ECO:0000256" key="5">
    <source>
        <dbReference type="ARBA" id="ARBA00023049"/>
    </source>
</evidence>
<dbReference type="Proteomes" id="UP000318199">
    <property type="component" value="Unassembled WGS sequence"/>
</dbReference>
<dbReference type="InterPro" id="IPR028090">
    <property type="entry name" value="JAB_dom_prok"/>
</dbReference>
<organism evidence="7 8">
    <name type="scientific">Caenimonas sedimenti</name>
    <dbReference type="NCBI Taxonomy" id="2596921"/>
    <lineage>
        <taxon>Bacteria</taxon>
        <taxon>Pseudomonadati</taxon>
        <taxon>Pseudomonadota</taxon>
        <taxon>Betaproteobacteria</taxon>
        <taxon>Burkholderiales</taxon>
        <taxon>Comamonadaceae</taxon>
        <taxon>Caenimonas</taxon>
    </lineage>
</organism>
<reference evidence="7 8" key="1">
    <citation type="submission" date="2019-07" db="EMBL/GenBank/DDBJ databases">
        <title>Caenimonas sedimenti sp. nov., isolated from activated sludge.</title>
        <authorList>
            <person name="Xu J."/>
        </authorList>
    </citation>
    <scope>NUCLEOTIDE SEQUENCE [LARGE SCALE GENOMIC DNA]</scope>
    <source>
        <strain evidence="7 8">HX-9-20</strain>
    </source>
</reference>
<feature type="domain" description="JAB" evidence="6">
    <location>
        <begin position="625"/>
        <end position="723"/>
    </location>
</feature>
<protein>
    <submittedName>
        <fullName evidence="7">Thiamine biosynthesis protein ThiF</fullName>
    </submittedName>
</protein>
<gene>
    <name evidence="7" type="ORF">FN976_24325</name>
</gene>